<reference evidence="1" key="1">
    <citation type="journal article" date="2015" name="Nature">
        <title>Complex archaea that bridge the gap between prokaryotes and eukaryotes.</title>
        <authorList>
            <person name="Spang A."/>
            <person name="Saw J.H."/>
            <person name="Jorgensen S.L."/>
            <person name="Zaremba-Niedzwiedzka K."/>
            <person name="Martijn J."/>
            <person name="Lind A.E."/>
            <person name="van Eijk R."/>
            <person name="Schleper C."/>
            <person name="Guy L."/>
            <person name="Ettema T.J."/>
        </authorList>
    </citation>
    <scope>NUCLEOTIDE SEQUENCE</scope>
</reference>
<comment type="caution">
    <text evidence="1">The sequence shown here is derived from an EMBL/GenBank/DDBJ whole genome shotgun (WGS) entry which is preliminary data.</text>
</comment>
<dbReference type="AlphaFoldDB" id="A0A0F9M747"/>
<name>A0A0F9M747_9ZZZZ</name>
<gene>
    <name evidence="1" type="ORF">LCGC14_1126650</name>
</gene>
<sequence length="133" mass="14762">MAYCTVGDLAGSFKRITFDATSEPTSVEATVYTEEVSIEMDATMQTLGITVPVTDANPLVIAKTIAINGSLARVLRSVEMEIEASVMYQGLFDKAMKSIIDRPEIMNTVVTENTPGHQEELQDRRFHMGEKEW</sequence>
<evidence type="ECO:0000313" key="1">
    <source>
        <dbReference type="EMBL" id="KKN01549.1"/>
    </source>
</evidence>
<accession>A0A0F9M747</accession>
<organism evidence="1">
    <name type="scientific">marine sediment metagenome</name>
    <dbReference type="NCBI Taxonomy" id="412755"/>
    <lineage>
        <taxon>unclassified sequences</taxon>
        <taxon>metagenomes</taxon>
        <taxon>ecological metagenomes</taxon>
    </lineage>
</organism>
<dbReference type="EMBL" id="LAZR01005248">
    <property type="protein sequence ID" value="KKN01549.1"/>
    <property type="molecule type" value="Genomic_DNA"/>
</dbReference>
<proteinExistence type="predicted"/>
<protein>
    <submittedName>
        <fullName evidence="1">Uncharacterized protein</fullName>
    </submittedName>
</protein>